<dbReference type="PANTHER" id="PTHR33608">
    <property type="entry name" value="BLL2464 PROTEIN"/>
    <property type="match status" value="1"/>
</dbReference>
<proteinExistence type="predicted"/>
<keyword evidence="2" id="KW-0472">Membrane</keyword>
<accession>A0A2N9LNW0</accession>
<dbReference type="Proteomes" id="UP000239735">
    <property type="component" value="Unassembled WGS sequence"/>
</dbReference>
<gene>
    <name evidence="4" type="ORF">SBA5_470062</name>
</gene>
<evidence type="ECO:0000313" key="4">
    <source>
        <dbReference type="EMBL" id="SPE24941.1"/>
    </source>
</evidence>
<feature type="region of interest" description="Disordered" evidence="1">
    <location>
        <begin position="276"/>
        <end position="297"/>
    </location>
</feature>
<name>A0A2N9LNW0_9BACT</name>
<feature type="domain" description="DUF58" evidence="3">
    <location>
        <begin position="294"/>
        <end position="396"/>
    </location>
</feature>
<keyword evidence="2" id="KW-1133">Transmembrane helix</keyword>
<feature type="transmembrane region" description="Helical" evidence="2">
    <location>
        <begin position="21"/>
        <end position="41"/>
    </location>
</feature>
<evidence type="ECO:0000259" key="3">
    <source>
        <dbReference type="Pfam" id="PF01882"/>
    </source>
</evidence>
<evidence type="ECO:0000313" key="5">
    <source>
        <dbReference type="Proteomes" id="UP000239735"/>
    </source>
</evidence>
<evidence type="ECO:0000256" key="1">
    <source>
        <dbReference type="SAM" id="MobiDB-lite"/>
    </source>
</evidence>
<sequence>MISPSLHPEPARAKCQPRGRFAFGLTPRAIWLLAAGLLFALPGFFDARLSYTMLLWDALVLVGCLLDGSRLPAAHEIAIERSWSNAPALNSETEIELAVEHDAKTAIECRLVDDLPDALVAAPATQRLRVIPRVRAALRYKIEPRERGDAKAGAVYLRYASPLGLVEKWAVAPLEQTVRVYPALRQGEDQEIFLARGRQIELQLRQARERGLGRDFESLREYLEGDDLRDVCWTATARRGQLITRRYQTERSQPVWIVLDAGRLLQGRILEDERNAERSRPLEGVAPKPKPSNAAERRDYSKLDYACSTAVALAQLALYSGDRVALLVYGQHIQQRVLPGRGPTHLRQIVEALAQARAESSEADHLRATATLNRWQPRRSLILWITDLAETAMRPEVIDGAIQLLHRHVLLFVAMAQPDVQAIANARPRNVEQMFRASAAQELAMRRELLLARLREQGALTLDLDPAQLTSAVLNQYLKVKERAMV</sequence>
<dbReference type="AlphaFoldDB" id="A0A2N9LNW0"/>
<protein>
    <recommendedName>
        <fullName evidence="3">DUF58 domain-containing protein</fullName>
    </recommendedName>
</protein>
<feature type="domain" description="DUF58" evidence="3">
    <location>
        <begin position="219"/>
        <end position="261"/>
    </location>
</feature>
<reference evidence="5" key="1">
    <citation type="submission" date="2018-02" db="EMBL/GenBank/DDBJ databases">
        <authorList>
            <person name="Hausmann B."/>
        </authorList>
    </citation>
    <scope>NUCLEOTIDE SEQUENCE [LARGE SCALE GENOMIC DNA]</scope>
    <source>
        <strain evidence="5">Peat soil MAG SbA5</strain>
    </source>
</reference>
<evidence type="ECO:0000256" key="2">
    <source>
        <dbReference type="SAM" id="Phobius"/>
    </source>
</evidence>
<dbReference type="InterPro" id="IPR002881">
    <property type="entry name" value="DUF58"/>
</dbReference>
<dbReference type="Pfam" id="PF01882">
    <property type="entry name" value="DUF58"/>
    <property type="match status" value="2"/>
</dbReference>
<dbReference type="PANTHER" id="PTHR33608:SF3">
    <property type="entry name" value="SLR2013 PROTEIN"/>
    <property type="match status" value="1"/>
</dbReference>
<dbReference type="EMBL" id="OKRB01000105">
    <property type="protein sequence ID" value="SPE24941.1"/>
    <property type="molecule type" value="Genomic_DNA"/>
</dbReference>
<keyword evidence="2" id="KW-0812">Transmembrane</keyword>
<dbReference type="OrthoDB" id="9778037at2"/>
<organism evidence="4 5">
    <name type="scientific">Candidatus Sulfuritelmatomonas gaucii</name>
    <dbReference type="NCBI Taxonomy" id="2043161"/>
    <lineage>
        <taxon>Bacteria</taxon>
        <taxon>Pseudomonadati</taxon>
        <taxon>Acidobacteriota</taxon>
        <taxon>Terriglobia</taxon>
        <taxon>Terriglobales</taxon>
        <taxon>Acidobacteriaceae</taxon>
        <taxon>Candidatus Sulfuritelmatomonas</taxon>
    </lineage>
</organism>